<protein>
    <submittedName>
        <fullName evidence="1">PqqD family protein</fullName>
    </submittedName>
</protein>
<name>A0A9D1F868_9FIRM</name>
<proteinExistence type="predicted"/>
<dbReference type="EMBL" id="DVJJ01000039">
    <property type="protein sequence ID" value="HIS64138.1"/>
    <property type="molecule type" value="Genomic_DNA"/>
</dbReference>
<comment type="caution">
    <text evidence="1">The sequence shown here is derived from an EMBL/GenBank/DDBJ whole genome shotgun (WGS) entry which is preliminary data.</text>
</comment>
<evidence type="ECO:0000313" key="2">
    <source>
        <dbReference type="Proteomes" id="UP000886741"/>
    </source>
</evidence>
<sequence>MEVSFVSTGTLCCDIATRGVPRQSGAKSFMQTALDCDSFRVASPEEAKDIWNKILQQSHDAPEAVRGSGTLSKEDIKALAEKYNVSDMTQEEYDAFLDDLYERGLLTEEDLTALGHSEYKGMFRRLKPEEMCGAYLANCADFPAIGWQPGFALGQKHVDMLSMAQYEKSFQYFDEEKSEWLQSPKAVLYQKLYDVLYAMSMYQ</sequence>
<evidence type="ECO:0000313" key="1">
    <source>
        <dbReference type="EMBL" id="HIS64138.1"/>
    </source>
</evidence>
<reference evidence="1" key="2">
    <citation type="journal article" date="2021" name="PeerJ">
        <title>Extensive microbial diversity within the chicken gut microbiome revealed by metagenomics and culture.</title>
        <authorList>
            <person name="Gilroy R."/>
            <person name="Ravi A."/>
            <person name="Getino M."/>
            <person name="Pursley I."/>
            <person name="Horton D.L."/>
            <person name="Alikhan N.F."/>
            <person name="Baker D."/>
            <person name="Gharbi K."/>
            <person name="Hall N."/>
            <person name="Watson M."/>
            <person name="Adriaenssens E.M."/>
            <person name="Foster-Nyarko E."/>
            <person name="Jarju S."/>
            <person name="Secka A."/>
            <person name="Antonio M."/>
            <person name="Oren A."/>
            <person name="Chaudhuri R.R."/>
            <person name="La Ragione R."/>
            <person name="Hildebrand F."/>
            <person name="Pallen M.J."/>
        </authorList>
    </citation>
    <scope>NUCLEOTIDE SEQUENCE</scope>
    <source>
        <strain evidence="1">ChiBcec16-1751</strain>
    </source>
</reference>
<gene>
    <name evidence="1" type="ORF">IAA83_02050</name>
</gene>
<organism evidence="1 2">
    <name type="scientific">Candidatus Avoscillospira avistercoris</name>
    <dbReference type="NCBI Taxonomy" id="2840707"/>
    <lineage>
        <taxon>Bacteria</taxon>
        <taxon>Bacillati</taxon>
        <taxon>Bacillota</taxon>
        <taxon>Clostridia</taxon>
        <taxon>Eubacteriales</taxon>
        <taxon>Oscillospiraceae</taxon>
        <taxon>Oscillospiraceae incertae sedis</taxon>
        <taxon>Candidatus Avoscillospira</taxon>
    </lineage>
</organism>
<accession>A0A9D1F868</accession>
<dbReference type="Proteomes" id="UP000886741">
    <property type="component" value="Unassembled WGS sequence"/>
</dbReference>
<dbReference type="AlphaFoldDB" id="A0A9D1F868"/>
<reference evidence="1" key="1">
    <citation type="submission" date="2020-10" db="EMBL/GenBank/DDBJ databases">
        <authorList>
            <person name="Gilroy R."/>
        </authorList>
    </citation>
    <scope>NUCLEOTIDE SEQUENCE</scope>
    <source>
        <strain evidence="1">ChiBcec16-1751</strain>
    </source>
</reference>